<dbReference type="EMBL" id="CP031599">
    <property type="protein sequence ID" value="QEW29731.1"/>
    <property type="molecule type" value="Genomic_DNA"/>
</dbReference>
<dbReference type="InterPro" id="IPR004291">
    <property type="entry name" value="Transposase_IS66_central"/>
</dbReference>
<reference evidence="2 3" key="1">
    <citation type="submission" date="2018-08" db="EMBL/GenBank/DDBJ databases">
        <title>Genetic Globetrotter - A new plasmid hitch-hiking vast phylogenetic and geographic distances.</title>
        <authorList>
            <person name="Vollmers J."/>
            <person name="Petersen J."/>
        </authorList>
    </citation>
    <scope>NUCLEOTIDE SEQUENCE [LARGE SCALE GENOMIC DNA]</scope>
    <source>
        <strain evidence="2 3">DSM 26383</strain>
        <plasmid evidence="3">pridsm_01</plasmid>
    </source>
</reference>
<evidence type="ECO:0000259" key="1">
    <source>
        <dbReference type="Pfam" id="PF03050"/>
    </source>
</evidence>
<evidence type="ECO:0000313" key="2">
    <source>
        <dbReference type="EMBL" id="QEW29731.1"/>
    </source>
</evidence>
<feature type="domain" description="Transposase IS66 central" evidence="1">
    <location>
        <begin position="1"/>
        <end position="35"/>
    </location>
</feature>
<proteinExistence type="predicted"/>
<dbReference type="Proteomes" id="UP000325785">
    <property type="component" value="Plasmid pRIdsm_01"/>
</dbReference>
<geneLocation type="plasmid" evidence="3">
    <name>pridsm_01</name>
</geneLocation>
<dbReference type="Pfam" id="PF03050">
    <property type="entry name" value="DDE_Tnp_IS66"/>
    <property type="match status" value="1"/>
</dbReference>
<accession>A0A5P3AKH9</accession>
<protein>
    <submittedName>
        <fullName evidence="2">Transposase IS66 family protein</fullName>
    </submittedName>
</protein>
<organism evidence="2 3">
    <name type="scientific">Roseovarius indicus</name>
    <dbReference type="NCBI Taxonomy" id="540747"/>
    <lineage>
        <taxon>Bacteria</taxon>
        <taxon>Pseudomonadati</taxon>
        <taxon>Pseudomonadota</taxon>
        <taxon>Alphaproteobacteria</taxon>
        <taxon>Rhodobacterales</taxon>
        <taxon>Roseobacteraceae</taxon>
        <taxon>Roseovarius</taxon>
    </lineage>
</organism>
<keyword evidence="2" id="KW-0614">Plasmid</keyword>
<sequence>MHADGFTGFNSLFGEGLAKEQACMVHVRRKFVDGFERDG</sequence>
<name>A0A5P3AKH9_9RHOB</name>
<gene>
    <name evidence="2" type="ORF">RIdsm_05577</name>
</gene>
<evidence type="ECO:0000313" key="3">
    <source>
        <dbReference type="Proteomes" id="UP000325785"/>
    </source>
</evidence>
<dbReference type="AlphaFoldDB" id="A0A5P3AKH9"/>
<dbReference type="KEGG" id="rid:RIdsm_05577"/>